<dbReference type="GO" id="GO:0051321">
    <property type="term" value="P:meiotic cell cycle"/>
    <property type="evidence" value="ECO:0007669"/>
    <property type="project" value="TreeGrafter"/>
</dbReference>
<dbReference type="GO" id="GO:0000278">
    <property type="term" value="P:mitotic cell cycle"/>
    <property type="evidence" value="ECO:0007669"/>
    <property type="project" value="TreeGrafter"/>
</dbReference>
<organism evidence="9 10">
    <name type="scientific">Ladona fulva</name>
    <name type="common">Scarce chaser dragonfly</name>
    <name type="synonym">Libellula fulva</name>
    <dbReference type="NCBI Taxonomy" id="123851"/>
    <lineage>
        <taxon>Eukaryota</taxon>
        <taxon>Metazoa</taxon>
        <taxon>Ecdysozoa</taxon>
        <taxon>Arthropoda</taxon>
        <taxon>Hexapoda</taxon>
        <taxon>Insecta</taxon>
        <taxon>Pterygota</taxon>
        <taxon>Palaeoptera</taxon>
        <taxon>Odonata</taxon>
        <taxon>Epiprocta</taxon>
        <taxon>Anisoptera</taxon>
        <taxon>Libelluloidea</taxon>
        <taxon>Libellulidae</taxon>
        <taxon>Ladona</taxon>
    </lineage>
</organism>
<protein>
    <recommendedName>
        <fullName evidence="6">Gamma-tubulin complex component</fullName>
    </recommendedName>
</protein>
<evidence type="ECO:0000256" key="1">
    <source>
        <dbReference type="ARBA" id="ARBA00004267"/>
    </source>
</evidence>
<evidence type="ECO:0000259" key="8">
    <source>
        <dbReference type="Pfam" id="PF17681"/>
    </source>
</evidence>
<reference evidence="9" key="2">
    <citation type="submission" date="2017-10" db="EMBL/GenBank/DDBJ databases">
        <title>Ladona fulva Genome sequencing and assembly.</title>
        <authorList>
            <person name="Murali S."/>
            <person name="Richards S."/>
            <person name="Bandaranaike D."/>
            <person name="Bellair M."/>
            <person name="Blankenburg K."/>
            <person name="Chao H."/>
            <person name="Dinh H."/>
            <person name="Doddapaneni H."/>
            <person name="Dugan-Rocha S."/>
            <person name="Elkadiri S."/>
            <person name="Gnanaolivu R."/>
            <person name="Hernandez B."/>
            <person name="Skinner E."/>
            <person name="Javaid M."/>
            <person name="Lee S."/>
            <person name="Li M."/>
            <person name="Ming W."/>
            <person name="Munidasa M."/>
            <person name="Muniz J."/>
            <person name="Nguyen L."/>
            <person name="Hughes D."/>
            <person name="Osuji N."/>
            <person name="Pu L.-L."/>
            <person name="Puazo M."/>
            <person name="Qu C."/>
            <person name="Quiroz J."/>
            <person name="Raj R."/>
            <person name="Weissenberger G."/>
            <person name="Xin Y."/>
            <person name="Zou X."/>
            <person name="Han Y."/>
            <person name="Worley K."/>
            <person name="Muzny D."/>
            <person name="Gibbs R."/>
        </authorList>
    </citation>
    <scope>NUCLEOTIDE SEQUENCE</scope>
    <source>
        <strain evidence="9">Sampled in the wild</strain>
    </source>
</reference>
<accession>A0A8K0K4I5</accession>
<comment type="similarity">
    <text evidence="2 6">Belongs to the TUBGCP family.</text>
</comment>
<dbReference type="GO" id="GO:0005874">
    <property type="term" value="C:microtubule"/>
    <property type="evidence" value="ECO:0007669"/>
    <property type="project" value="UniProtKB-KW"/>
</dbReference>
<dbReference type="EMBL" id="KZ308363">
    <property type="protein sequence ID" value="KAG8228219.1"/>
    <property type="molecule type" value="Genomic_DNA"/>
</dbReference>
<dbReference type="Pfam" id="PF17681">
    <property type="entry name" value="GCP_N_terminal"/>
    <property type="match status" value="1"/>
</dbReference>
<dbReference type="PANTHER" id="PTHR19302:SF27">
    <property type="entry name" value="GAMMA-TUBULIN COMPLEX COMPONENT 4"/>
    <property type="match status" value="1"/>
</dbReference>
<dbReference type="GO" id="GO:0051225">
    <property type="term" value="P:spindle assembly"/>
    <property type="evidence" value="ECO:0007669"/>
    <property type="project" value="TreeGrafter"/>
</dbReference>
<dbReference type="PANTHER" id="PTHR19302">
    <property type="entry name" value="GAMMA TUBULIN COMPLEX PROTEIN"/>
    <property type="match status" value="1"/>
</dbReference>
<dbReference type="InterPro" id="IPR041470">
    <property type="entry name" value="GCP_N"/>
</dbReference>
<feature type="non-terminal residue" evidence="9">
    <location>
        <position position="1"/>
    </location>
</feature>
<dbReference type="GO" id="GO:0051011">
    <property type="term" value="F:microtubule minus-end binding"/>
    <property type="evidence" value="ECO:0007669"/>
    <property type="project" value="TreeGrafter"/>
</dbReference>
<evidence type="ECO:0000313" key="10">
    <source>
        <dbReference type="Proteomes" id="UP000792457"/>
    </source>
</evidence>
<name>A0A8K0K4I5_LADFU</name>
<dbReference type="AlphaFoldDB" id="A0A8K0K4I5"/>
<evidence type="ECO:0000256" key="2">
    <source>
        <dbReference type="ARBA" id="ARBA00010337"/>
    </source>
</evidence>
<dbReference type="Proteomes" id="UP000792457">
    <property type="component" value="Unassembled WGS sequence"/>
</dbReference>
<dbReference type="InterPro" id="IPR042241">
    <property type="entry name" value="GCP_C_sf"/>
</dbReference>
<keyword evidence="5 6" id="KW-0206">Cytoskeleton</keyword>
<keyword evidence="4 6" id="KW-0493">Microtubule</keyword>
<dbReference type="GO" id="GO:0043015">
    <property type="term" value="F:gamma-tubulin binding"/>
    <property type="evidence" value="ECO:0007669"/>
    <property type="project" value="InterPro"/>
</dbReference>
<evidence type="ECO:0000256" key="3">
    <source>
        <dbReference type="ARBA" id="ARBA00022490"/>
    </source>
</evidence>
<dbReference type="GO" id="GO:0031122">
    <property type="term" value="P:cytoplasmic microtubule organization"/>
    <property type="evidence" value="ECO:0007669"/>
    <property type="project" value="TreeGrafter"/>
</dbReference>
<keyword evidence="10" id="KW-1185">Reference proteome</keyword>
<feature type="domain" description="Gamma tubulin complex component protein N-terminal" evidence="8">
    <location>
        <begin position="2"/>
        <end position="348"/>
    </location>
</feature>
<gene>
    <name evidence="9" type="ORF">J437_LFUL004344</name>
</gene>
<dbReference type="GO" id="GO:0007020">
    <property type="term" value="P:microtubule nucleation"/>
    <property type="evidence" value="ECO:0007669"/>
    <property type="project" value="InterPro"/>
</dbReference>
<comment type="caution">
    <text evidence="9">The sequence shown here is derived from an EMBL/GenBank/DDBJ whole genome shotgun (WGS) entry which is preliminary data.</text>
</comment>
<comment type="subcellular location">
    <subcellularLocation>
        <location evidence="1 6">Cytoplasm</location>
        <location evidence="1 6">Cytoskeleton</location>
        <location evidence="1 6">Microtubule organizing center</location>
    </subcellularLocation>
</comment>
<dbReference type="GO" id="GO:0000930">
    <property type="term" value="C:gamma-tubulin complex"/>
    <property type="evidence" value="ECO:0007669"/>
    <property type="project" value="TreeGrafter"/>
</dbReference>
<dbReference type="Gene3D" id="1.20.120.1900">
    <property type="entry name" value="Gamma-tubulin complex, C-terminal domain"/>
    <property type="match status" value="1"/>
</dbReference>
<evidence type="ECO:0000256" key="6">
    <source>
        <dbReference type="RuleBase" id="RU363050"/>
    </source>
</evidence>
<evidence type="ECO:0000313" key="9">
    <source>
        <dbReference type="EMBL" id="KAG8228219.1"/>
    </source>
</evidence>
<evidence type="ECO:0000256" key="4">
    <source>
        <dbReference type="ARBA" id="ARBA00022701"/>
    </source>
</evidence>
<proteinExistence type="inferred from homology"/>
<keyword evidence="3 6" id="KW-0963">Cytoplasm</keyword>
<feature type="domain" description="Gamma tubulin complex component C-terminal" evidence="7">
    <location>
        <begin position="355"/>
        <end position="488"/>
    </location>
</feature>
<dbReference type="Pfam" id="PF04130">
    <property type="entry name" value="GCP_C_terminal"/>
    <property type="match status" value="1"/>
</dbReference>
<reference evidence="9" key="1">
    <citation type="submission" date="2013-04" db="EMBL/GenBank/DDBJ databases">
        <authorList>
            <person name="Qu J."/>
            <person name="Murali S.C."/>
            <person name="Bandaranaike D."/>
            <person name="Bellair M."/>
            <person name="Blankenburg K."/>
            <person name="Chao H."/>
            <person name="Dinh H."/>
            <person name="Doddapaneni H."/>
            <person name="Downs B."/>
            <person name="Dugan-Rocha S."/>
            <person name="Elkadiri S."/>
            <person name="Gnanaolivu R.D."/>
            <person name="Hernandez B."/>
            <person name="Javaid M."/>
            <person name="Jayaseelan J.C."/>
            <person name="Lee S."/>
            <person name="Li M."/>
            <person name="Ming W."/>
            <person name="Munidasa M."/>
            <person name="Muniz J."/>
            <person name="Nguyen L."/>
            <person name="Ongeri F."/>
            <person name="Osuji N."/>
            <person name="Pu L.-L."/>
            <person name="Puazo M."/>
            <person name="Qu C."/>
            <person name="Quiroz J."/>
            <person name="Raj R."/>
            <person name="Weissenberger G."/>
            <person name="Xin Y."/>
            <person name="Zou X."/>
            <person name="Han Y."/>
            <person name="Richards S."/>
            <person name="Worley K."/>
            <person name="Muzny D."/>
            <person name="Gibbs R."/>
        </authorList>
    </citation>
    <scope>NUCLEOTIDE SEQUENCE</scope>
    <source>
        <strain evidence="9">Sampled in the wild</strain>
    </source>
</reference>
<evidence type="ECO:0000259" key="7">
    <source>
        <dbReference type="Pfam" id="PF04130"/>
    </source>
</evidence>
<dbReference type="InterPro" id="IPR007259">
    <property type="entry name" value="GCP"/>
</dbReference>
<dbReference type="OrthoDB" id="78652at2759"/>
<dbReference type="GO" id="GO:0000922">
    <property type="term" value="C:spindle pole"/>
    <property type="evidence" value="ECO:0007669"/>
    <property type="project" value="InterPro"/>
</dbReference>
<sequence>MLHEVLLALSGYPGSFFVENDNRIQVAESIDFLQDSERTLLNRILRIATEYKALKNFIDYQNDLFYTTLTDEYNPNGTEHQCPGRYLQAFCNGLEEVLMPYNQTLLDLEMEILNDPYLSLTHIRSRVENHEWLLNMMNSLIKEVKRNNVRGCYLLEFLHRHSISGVEEVQKAMNRILKSCHAVFFSQLSSWLLYGQLIDSYSEFIIYHKTDIESSMTSSSPDSDASPGTALDDKQFVFSQSKKNQLPPSEYAIRHDMLPSYIPLSVAQKILYIGNKILLGGNDPREHPGAQIPLRKNEKSIFGEKEAYFLKKLLHLQKLDTFSLVQLEEVVDEIKLCVSEHLWTLAMEDAQLDVQLRLMKDFFLLGRGELFQEFICQADPILIGPPVSSTCKDINLCFSVAAAKILMEDDPSIEKFHFTLVDNPHGITTGKSNTENGWSRLALTYQPSWPLVILFTPQVLQNYNTLFCFLLRVKKTQMDLHNVWRGHKQLKSK</sequence>
<evidence type="ECO:0000256" key="5">
    <source>
        <dbReference type="ARBA" id="ARBA00023212"/>
    </source>
</evidence>
<dbReference type="InterPro" id="IPR040457">
    <property type="entry name" value="GCP_C"/>
</dbReference>